<dbReference type="PANTHER" id="PTHR22777:SF32">
    <property type="entry name" value="UPF0053 INNER MEMBRANE PROTEIN YFJD"/>
    <property type="match status" value="1"/>
</dbReference>
<feature type="transmembrane region" description="Helical" evidence="11">
    <location>
        <begin position="92"/>
        <end position="110"/>
    </location>
</feature>
<feature type="transmembrane region" description="Helical" evidence="11">
    <location>
        <begin position="59"/>
        <end position="85"/>
    </location>
</feature>
<dbReference type="InterPro" id="IPR016169">
    <property type="entry name" value="FAD-bd_PCMH_sub2"/>
</dbReference>
<evidence type="ECO:0000256" key="8">
    <source>
        <dbReference type="ARBA" id="ARBA00023136"/>
    </source>
</evidence>
<evidence type="ECO:0000313" key="14">
    <source>
        <dbReference type="EMBL" id="SEN25894.1"/>
    </source>
</evidence>
<dbReference type="Gene3D" id="3.10.580.10">
    <property type="entry name" value="CBS-domain"/>
    <property type="match status" value="1"/>
</dbReference>
<dbReference type="InterPro" id="IPR046342">
    <property type="entry name" value="CBS_dom_sf"/>
</dbReference>
<dbReference type="InterPro" id="IPR044751">
    <property type="entry name" value="Ion_transp-like_CBS"/>
</dbReference>
<dbReference type="Proteomes" id="UP000183898">
    <property type="component" value="Unassembled WGS sequence"/>
</dbReference>
<comment type="similarity">
    <text evidence="2">Belongs to the UPF0053 family.</text>
</comment>
<dbReference type="CDD" id="cd04590">
    <property type="entry name" value="CBS_pair_CorC_HlyC_assoc"/>
    <property type="match status" value="1"/>
</dbReference>
<dbReference type="PROSITE" id="PS51371">
    <property type="entry name" value="CBS"/>
    <property type="match status" value="1"/>
</dbReference>
<evidence type="ECO:0000313" key="15">
    <source>
        <dbReference type="Proteomes" id="UP000183898"/>
    </source>
</evidence>
<evidence type="ECO:0000256" key="1">
    <source>
        <dbReference type="ARBA" id="ARBA00004651"/>
    </source>
</evidence>
<keyword evidence="4 10" id="KW-0812">Transmembrane</keyword>
<keyword evidence="6 10" id="KW-1133">Transmembrane helix</keyword>
<dbReference type="EMBL" id="FOCT01000003">
    <property type="protein sequence ID" value="SEN25894.1"/>
    <property type="molecule type" value="Genomic_DNA"/>
</dbReference>
<evidence type="ECO:0000256" key="9">
    <source>
        <dbReference type="PROSITE-ProRule" id="PRU00703"/>
    </source>
</evidence>
<evidence type="ECO:0000259" key="13">
    <source>
        <dbReference type="PROSITE" id="PS51846"/>
    </source>
</evidence>
<evidence type="ECO:0000256" key="11">
    <source>
        <dbReference type="SAM" id="Phobius"/>
    </source>
</evidence>
<sequence>MPWYVLLAALAVLLILSAFFSLSETSMMAINRYRLKYLAKEGHRGARLTSQLLLNTDRLLGVILLGNNLLNAAAATLVAVIVSIFFGHSDAALFIGTVGVTFAILVFSEITPKVVAAAYPERIALASSYVLTPLLKIFSPVVWFINLFVKALLILLRLKPQSEDLTQKISLEELKTLVLEAGHFIRQKHQSMLLNLFDLENVTVDDVMVPRGQIEAIDLEDDDESIRDQLLTCYHTRLPVYRGTMDNVTGIIHVRKVLNQMRSEEITAATLEKIMREPYFIPSGTPLFSQLQLFQENRERVGLIVDEYGEWMGLVTLEDIVEEIIGEFTTHAPSQAGNFLKQEDGSVIVEGSSLLRDLNRKLGWNLPLGGPKTLNGLILEHFQDIPEAGTSVKIAGYPMEIIQTQDRVVKVVRIFPPLVPIEEKVPDFDVQP</sequence>
<feature type="domain" description="CNNM transmembrane" evidence="13">
    <location>
        <begin position="1"/>
        <end position="207"/>
    </location>
</feature>
<keyword evidence="7 9" id="KW-0129">CBS domain</keyword>
<dbReference type="AlphaFoldDB" id="A0A1H8F3D7"/>
<keyword evidence="3" id="KW-1003">Cell membrane</keyword>
<feature type="domain" description="CBS" evidence="12">
    <location>
        <begin position="274"/>
        <end position="334"/>
    </location>
</feature>
<dbReference type="Pfam" id="PF03471">
    <property type="entry name" value="CorC_HlyC"/>
    <property type="match status" value="1"/>
</dbReference>
<evidence type="ECO:0000256" key="10">
    <source>
        <dbReference type="PROSITE-ProRule" id="PRU01193"/>
    </source>
</evidence>
<dbReference type="GO" id="GO:0005886">
    <property type="term" value="C:plasma membrane"/>
    <property type="evidence" value="ECO:0007669"/>
    <property type="project" value="UniProtKB-SubCell"/>
</dbReference>
<reference evidence="14 15" key="1">
    <citation type="submission" date="2016-10" db="EMBL/GenBank/DDBJ databases">
        <authorList>
            <person name="de Groot N.N."/>
        </authorList>
    </citation>
    <scope>NUCLEOTIDE SEQUENCE [LARGE SCALE GENOMIC DNA]</scope>
    <source>
        <strain evidence="14 15">Nl18</strain>
    </source>
</reference>
<evidence type="ECO:0000259" key="12">
    <source>
        <dbReference type="PROSITE" id="PS51371"/>
    </source>
</evidence>
<accession>A0A1H8F3D7</accession>
<dbReference type="RefSeq" id="WP_081353740.1">
    <property type="nucleotide sequence ID" value="NZ_FOCT01000003.1"/>
</dbReference>
<dbReference type="SUPFAM" id="SSF56176">
    <property type="entry name" value="FAD-binding/transporter-associated domain-like"/>
    <property type="match status" value="1"/>
</dbReference>
<name>A0A1H8F3D7_9PROT</name>
<evidence type="ECO:0000256" key="7">
    <source>
        <dbReference type="ARBA" id="ARBA00023122"/>
    </source>
</evidence>
<comment type="subcellular location">
    <subcellularLocation>
        <location evidence="1">Cell membrane</location>
        <topology evidence="1">Multi-pass membrane protein</topology>
    </subcellularLocation>
</comment>
<dbReference type="SUPFAM" id="SSF54631">
    <property type="entry name" value="CBS-domain pair"/>
    <property type="match status" value="1"/>
</dbReference>
<protein>
    <submittedName>
        <fullName evidence="14">Mg2+ and Co2+ transporter CorB, contains DUF21, CBS pair, and CorC-HlyC domains</fullName>
    </submittedName>
</protein>
<dbReference type="InterPro" id="IPR036318">
    <property type="entry name" value="FAD-bd_PCMH-like_sf"/>
</dbReference>
<dbReference type="PANTHER" id="PTHR22777">
    <property type="entry name" value="HEMOLYSIN-RELATED"/>
    <property type="match status" value="1"/>
</dbReference>
<keyword evidence="8 10" id="KW-0472">Membrane</keyword>
<dbReference type="Gene3D" id="3.30.465.10">
    <property type="match status" value="1"/>
</dbReference>
<evidence type="ECO:0000256" key="5">
    <source>
        <dbReference type="ARBA" id="ARBA00022737"/>
    </source>
</evidence>
<dbReference type="InterPro" id="IPR005170">
    <property type="entry name" value="Transptr-assoc_dom"/>
</dbReference>
<dbReference type="SMART" id="SM01091">
    <property type="entry name" value="CorC_HlyC"/>
    <property type="match status" value="1"/>
</dbReference>
<evidence type="ECO:0000256" key="2">
    <source>
        <dbReference type="ARBA" id="ARBA00006337"/>
    </source>
</evidence>
<evidence type="ECO:0000256" key="3">
    <source>
        <dbReference type="ARBA" id="ARBA00022475"/>
    </source>
</evidence>
<gene>
    <name evidence="14" type="ORF">SAMN05216404_103215</name>
</gene>
<evidence type="ECO:0000256" key="6">
    <source>
        <dbReference type="ARBA" id="ARBA00022989"/>
    </source>
</evidence>
<evidence type="ECO:0000256" key="4">
    <source>
        <dbReference type="ARBA" id="ARBA00022692"/>
    </source>
</evidence>
<dbReference type="InterPro" id="IPR000644">
    <property type="entry name" value="CBS_dom"/>
</dbReference>
<dbReference type="Pfam" id="PF00571">
    <property type="entry name" value="CBS"/>
    <property type="match status" value="1"/>
</dbReference>
<dbReference type="InterPro" id="IPR002550">
    <property type="entry name" value="CNNM"/>
</dbReference>
<dbReference type="Pfam" id="PF01595">
    <property type="entry name" value="CNNM"/>
    <property type="match status" value="1"/>
</dbReference>
<dbReference type="GO" id="GO:0050660">
    <property type="term" value="F:flavin adenine dinucleotide binding"/>
    <property type="evidence" value="ECO:0007669"/>
    <property type="project" value="InterPro"/>
</dbReference>
<keyword evidence="5" id="KW-0677">Repeat</keyword>
<proteinExistence type="inferred from homology"/>
<organism evidence="14 15">
    <name type="scientific">Nitrosospira multiformis</name>
    <dbReference type="NCBI Taxonomy" id="1231"/>
    <lineage>
        <taxon>Bacteria</taxon>
        <taxon>Pseudomonadati</taxon>
        <taxon>Pseudomonadota</taxon>
        <taxon>Betaproteobacteria</taxon>
        <taxon>Nitrosomonadales</taxon>
        <taxon>Nitrosomonadaceae</taxon>
        <taxon>Nitrosospira</taxon>
    </lineage>
</organism>
<dbReference type="PROSITE" id="PS51846">
    <property type="entry name" value="CNNM"/>
    <property type="match status" value="1"/>
</dbReference>